<dbReference type="Pfam" id="PF13181">
    <property type="entry name" value="TPR_8"/>
    <property type="match status" value="1"/>
</dbReference>
<dbReference type="PANTHER" id="PTHR45586:SF1">
    <property type="entry name" value="LIPOPOLYSACCHARIDE ASSEMBLY PROTEIN B"/>
    <property type="match status" value="1"/>
</dbReference>
<dbReference type="Pfam" id="PF13424">
    <property type="entry name" value="TPR_12"/>
    <property type="match status" value="1"/>
</dbReference>
<comment type="caution">
    <text evidence="5">The sequence shown here is derived from an EMBL/GenBank/DDBJ whole genome shotgun (WGS) entry which is preliminary data.</text>
</comment>
<dbReference type="EMBL" id="JMCC02000171">
    <property type="protein sequence ID" value="KIG11865.1"/>
    <property type="molecule type" value="Genomic_DNA"/>
</dbReference>
<dbReference type="PROSITE" id="PS50293">
    <property type="entry name" value="TPR_REGION"/>
    <property type="match status" value="1"/>
</dbReference>
<dbReference type="Gene3D" id="1.25.40.10">
    <property type="entry name" value="Tetratricopeptide repeat domain"/>
    <property type="match status" value="16"/>
</dbReference>
<dbReference type="SUPFAM" id="SSF48452">
    <property type="entry name" value="TPR-like"/>
    <property type="match status" value="9"/>
</dbReference>
<keyword evidence="1" id="KW-0677">Repeat</keyword>
<evidence type="ECO:0000256" key="3">
    <source>
        <dbReference type="PROSITE-ProRule" id="PRU00339"/>
    </source>
</evidence>
<evidence type="ECO:0000313" key="6">
    <source>
        <dbReference type="Proteomes" id="UP000031599"/>
    </source>
</evidence>
<reference evidence="5 6" key="1">
    <citation type="submission" date="2014-12" db="EMBL/GenBank/DDBJ databases">
        <title>Genome assembly of Enhygromyxa salina DSM 15201.</title>
        <authorList>
            <person name="Sharma G."/>
            <person name="Subramanian S."/>
        </authorList>
    </citation>
    <scope>NUCLEOTIDE SEQUENCE [LARGE SCALE GENOMIC DNA]</scope>
    <source>
        <strain evidence="5 6">DSM 15201</strain>
    </source>
</reference>
<dbReference type="Proteomes" id="UP000031599">
    <property type="component" value="Unassembled WGS sequence"/>
</dbReference>
<dbReference type="InterPro" id="IPR051012">
    <property type="entry name" value="CellSynth/LPSAsmb/PSIAsmb"/>
</dbReference>
<dbReference type="SUPFAM" id="SSF81901">
    <property type="entry name" value="HCP-like"/>
    <property type="match status" value="1"/>
</dbReference>
<feature type="coiled-coil region" evidence="4">
    <location>
        <begin position="1558"/>
        <end position="1592"/>
    </location>
</feature>
<feature type="repeat" description="TPR" evidence="3">
    <location>
        <begin position="2842"/>
        <end position="2875"/>
    </location>
</feature>
<organism evidence="5 6">
    <name type="scientific">Enhygromyxa salina</name>
    <dbReference type="NCBI Taxonomy" id="215803"/>
    <lineage>
        <taxon>Bacteria</taxon>
        <taxon>Pseudomonadati</taxon>
        <taxon>Myxococcota</taxon>
        <taxon>Polyangia</taxon>
        <taxon>Nannocystales</taxon>
        <taxon>Nannocystaceae</taxon>
        <taxon>Enhygromyxa</taxon>
    </lineage>
</organism>
<accession>A0A0C2CQ56</accession>
<protein>
    <submittedName>
        <fullName evidence="5">TPR domain protein, putative component of TonB system</fullName>
    </submittedName>
</protein>
<evidence type="ECO:0000313" key="5">
    <source>
        <dbReference type="EMBL" id="KIG11865.1"/>
    </source>
</evidence>
<dbReference type="SMART" id="SM00028">
    <property type="entry name" value="TPR"/>
    <property type="match status" value="24"/>
</dbReference>
<keyword evidence="2 3" id="KW-0802">TPR repeat</keyword>
<dbReference type="Pfam" id="PF13176">
    <property type="entry name" value="TPR_7"/>
    <property type="match status" value="2"/>
</dbReference>
<dbReference type="PROSITE" id="PS50005">
    <property type="entry name" value="TPR"/>
    <property type="match status" value="2"/>
</dbReference>
<proteinExistence type="predicted"/>
<feature type="repeat" description="TPR" evidence="3">
    <location>
        <begin position="2768"/>
        <end position="2801"/>
    </location>
</feature>
<sequence>MVLIKKARAADAKGGKRAIDAWRAAVSAMPDKELPRARLKQLYIDGNKWSNVADLYKDQIKNTDDDAEKIPLYWELLDLYRENLKQPGLVVTTLSQLEKLVEATGDNVALLKVVEAQQAQFEEMKRWPDLISRIRRRAELHDEPEQKTELNLEAGRLFLDKFNNQAEAIKSFEAVLETDEYNAEALGKLKDLYQRRRDWEKMISVQQKELQLIEDPVERQTQLLEVARTAGSKIKKPAIAIQLWGAVLEGDPTNVEALEVLEQMQEREKDWEALAKTLETLNEVTDDEKKKSAYLIKLGLLYSDKLDNNKAAIRTWEALHEIDNDNRRAQDALKKLYVAEGDMTSLEAFYAKQDKWAEFIRVLEREADTVEDEDRRITLTLKIAELYKTRLDKPDRAVRSLEKALGKDENNLTLAEALIELYEEAGDERHISTPLQIKLGHTEDPDQRQALLARLADLAERVHSEQAQAFGYWKQSVDEDHTQADSAEHMRRLAEETNLWGDLVSSFEAAYGKYGPDPDSLSLRLSVAEVYEKRLADLERALSVNQEILEIDAEQETALASLENLYLALGREEDLLKVLGTKLELAADEDDRRQIQIRIGSIHEQLDHADQAVQAYNAVLDMGVEAPSALAALDRLYLRLENWSELADILRRELAVVEAHGEESEAGMALPDRPTLRHRLGVVVQEHLDDAPEAVELFRQVLEYDPDHEDARQRLESWLDHEDLKVRVATILREVYQRREDWPQLVRVLEILAAAEDVTPERVVLLLKIGEIQAQALGDSRTAFDAYARAFKEDPEDETAQQALESIAGIDERWAEFAELYEGAVVKDLPSELMKQLLHKLAAVYDTQLGNAGQAVNCYTRAVDIDPENREALDALEELYQRAEAWAELLGVYRSKVEFEDDAELRQSLRFKIAYLQEEMLQQNDEAIMTYNEILADDDTNMKATVALDRLYQVQENWADLAEILDRQLALAGDPDDMIKLSLRLGAVRLEKLAQAGLAVEIYRRVFDYDPGNEDALAALETLLDNEDQQLSVAKILEPIYRSTNEWSKLIQAYEIMVARSLDPAERIGLLHQIGELYEIAGEQPDKAFEAIGRALKQNPSNEDSQRRLDSLANQMGSYAELVALYESAIEDIVDDQLSIQILDKVAKIYEATLDDAAKASASYNKILELDPGNFPAIDALIEVHRRTNNFEALVGAVTRKAEMVDAPEDRKALLLYAADIRETMMEDAEGAIELYQQVLSIDDADARALDALEKLYLGLENWEALRDVYQRKTELAETPEDRRQALHVLGQVHDRELGDVDRAIDTYQAILDIDPTDYDAIQALDRLYGQAERWHDQLQILEQAVDVADRHEAQTALRHRIGALWENQLADPVRAVESYRDVLAHDPNHEPTIEALGRIAHGDTQPMMAAEVLEPFYEQLAEWEKLIDLYEVMVVHTEDPLARIERLHKIADTYERQLQEFDKGFDTYARALAIDQEDETTVEQMTRLAEVTGDWDKYARILDEQAQNIMDPLVKAKMLKRVAAVRLNQLSDVEGAIERYKKVLVEDPEDRDAIEALDAIFSHLERWQELVENLERQIRITDDEVESIELQFRMGQTYQLSMNDLVHAIEAYQNILNIQPDHSPSQQSLEFIFYEGEHQHEIAEILEPIYFAAERWEPLVKLGEARLGTIDEAADRFVVIQNVAEICERRLGDVGQAFLWWLRAYMDDATSIQITEEIERLAEATQEWGAIVDVGDQILEGESVSPEVKQQVLSRSARVLDHKLQDYGRAIEYYRAVLELESENLAALAALDRIYTHAAMYVELAEILQRRIAVVMDTDLLVELELRLAQTFEGYLGNVNEAIAAYTRVLDNAPDNMTALSRLEALYLSQHRFSDLFDNYQKMVDVANTDDDMAGCYQRMAKLASDALDREIDAVDLWNRVLDLRGEDPLALTELAGLHERAERWDELVEILERVVYVVEDPAERVDAYQRLGRTYGEKLERERQALDSWINALDIDPGNLETLETLKRLYEESQAWVELIDILARMVQLPEGMLDHERLRNLWAQIGSIQGEYLMATDDAIAAWLQVLAIAEGDMEALAALEELYTGEARWDEAIQILERKVAAIDDEEGKMDVLMQIAGIWEENLENKDQAAGAYLEILDLRAGHPPAADALDAIYRETEQFEALTELLITRAEVTEAEQYEDKVRYLQQGAKVFEEKLGDLDSAFAVLQAAFNVDYSNEDTSRELERIATIANKWGDLLNEYNAIVNEIEDPLERCELWVKIGRWYGEHLDRPDYGIQSLHKALELNAESVNALRELSNFYRRANQAQELSDTLARIVPLEQEPEVQAATLLDLAQVQEAGLVDLPSAVESYRRVLEIDSESITAMDSLARLHETQHQWNELVAILERRSQIMDDPDEILVIKKRIGGVQEFNLQDAVAAIETFKDITASEPTDREALQALERLYMGQGNIEEYLETLEAELDATADVAEQIEIHEKMAFALVEHAGDKERAAEVLEKILMLDPGRDQTYRQAEHLYYELERWTELVDTYRNHVEAIGDVQVKIQLLQAMGEVFEKQIQDTDRAIDCYREILELAPNHFDAANTLSRLQEAIEDWPSAVETMDRLVGLIEDPNARLELLTRMGRVHFQKLEDQVEAERRLSDALTIDPGHVPALIILAELYKARMDWLKAARTLQSASDYSHNNYEKTQLAADAGFIFLEELEDETSATTMFGSAIRMDPEHVKVGKVLSRIYFRKEQYQEADPIYDMLARKSDQLELDDDDLRETYLRAAKVARKLGDGEKALKRYKSAYDIDSTNHEVLTGMADLLFEQENWDRAFKLYQTILVQHRDSQGDDDTVLVYYRLGTIKRRQNEPRKALNYMEKALEVQPFNKGVLEAVIELQAAANDWEGVIQAKRALVDVVESDDERFDLYKEIGELYVEKLENRTKAAEAFSMGLDLRPDDFPMLHTLLNLYQENKQWDELISIIDRIVKIEQNALRRSRYNYSAAVVLRDSLKAQDEAIDRFNTVLDDDPTYLKAFQAIDALVTKTKDWKSLERSYRKMIKRLPATGQEELALALWSNLGEIYRTRLDNYQSAAEVFTIVATQFDPNNPKWQIILAELYERLLEQNPNEFAPKAVAAHQALIAQEPYRIESYHALYNIYRQSNQVDKAWCVAQALAFLKKANDEQQTLYDRHRQEGFVRARQRLSETTMRKHVFHPDQDPYLTGILGLVAQPLAAWQAKELPPTIKADSRTDITLDPSPFCQIAKYVKDVLNVGAPDVYLRPTDPGDVTVINVKRDGAVHPSMVVYSNVLRGKKEHHLVFALGKSMMDLYPPHYAYVTIDRSPQSLKQVFMACMRICGMPVQGDTAALDSIAREIKGRMSAGHVDQLSSLMKKFVQAGGSTDVKRWAAAVELTSYRVGLLMCGDLQTSALMVSQEQNVLGSTMTPKDKIKELVLYSISEDYFDARRGIGIQVG</sequence>
<gene>
    <name evidence="5" type="ORF">DB30_02376</name>
</gene>
<dbReference type="Pfam" id="PF13174">
    <property type="entry name" value="TPR_6"/>
    <property type="match status" value="1"/>
</dbReference>
<dbReference type="PANTHER" id="PTHR45586">
    <property type="entry name" value="TPR REPEAT-CONTAINING PROTEIN PA4667"/>
    <property type="match status" value="1"/>
</dbReference>
<evidence type="ECO:0000256" key="4">
    <source>
        <dbReference type="SAM" id="Coils"/>
    </source>
</evidence>
<evidence type="ECO:0000256" key="2">
    <source>
        <dbReference type="ARBA" id="ARBA00022803"/>
    </source>
</evidence>
<keyword evidence="4" id="KW-0175">Coiled coil</keyword>
<dbReference type="InterPro" id="IPR011990">
    <property type="entry name" value="TPR-like_helical_dom_sf"/>
</dbReference>
<evidence type="ECO:0000256" key="1">
    <source>
        <dbReference type="ARBA" id="ARBA00022737"/>
    </source>
</evidence>
<name>A0A0C2CQ56_9BACT</name>
<dbReference type="InterPro" id="IPR019734">
    <property type="entry name" value="TPR_rpt"/>
</dbReference>